<dbReference type="PRINTS" id="PR01270">
    <property type="entry name" value="HDASUPER"/>
</dbReference>
<dbReference type="InterPro" id="IPR023696">
    <property type="entry name" value="Ureohydrolase_dom_sf"/>
</dbReference>
<keyword evidence="5" id="KW-1185">Reference proteome</keyword>
<evidence type="ECO:0000256" key="1">
    <source>
        <dbReference type="ARBA" id="ARBA00005947"/>
    </source>
</evidence>
<comment type="caution">
    <text evidence="4">The sequence shown here is derived from an EMBL/GenBank/DDBJ whole genome shotgun (WGS) entry which is preliminary data.</text>
</comment>
<dbReference type="SUPFAM" id="SSF52768">
    <property type="entry name" value="Arginase/deacetylase"/>
    <property type="match status" value="1"/>
</dbReference>
<name>A0A972F5Z9_9RHOO</name>
<sequence length="302" mass="32734">MKLHYADHFVLPLPSGHRFPMDKYARLRAQLQSSPQFNEGDFVVPAAASDEEILQAHCANYLRRVVQGSLDQAEQRRIGFPWSPGMVERSRRSAGATLSACRAALDDGCAANLAGGTHHAHRHFGSGFCVFNDAAIAALQLRSEALVEQVAIIDCDVHQGDGTAAILARVPEVFTFSMHGAKNFPFRKQVSDLDIELADGTGDEDYLAALSDGLAQVFRRVSPDLVIYLAGADPYREDRFGRLGLSIEGLRRRDEIVIAQCLDRNIPLAIAMAGGYARDTADTVTIHANTIITAAGMCRAGG</sequence>
<dbReference type="PANTHER" id="PTHR10625">
    <property type="entry name" value="HISTONE DEACETYLASE HDAC1-RELATED"/>
    <property type="match status" value="1"/>
</dbReference>
<evidence type="ECO:0000256" key="2">
    <source>
        <dbReference type="ARBA" id="ARBA00022801"/>
    </source>
</evidence>
<proteinExistence type="inferred from homology"/>
<accession>A0A972F5Z9</accession>
<reference evidence="4" key="1">
    <citation type="submission" date="2019-12" db="EMBL/GenBank/DDBJ databases">
        <title>Comparative genomics gives insights into the taxonomy of the Azoarcus-Aromatoleum group and reveals separate origins of nif in the plant-associated Azoarcus and non-plant-associated Aromatoleum sub-groups.</title>
        <authorList>
            <person name="Lafos M."/>
            <person name="Maluk M."/>
            <person name="Batista M."/>
            <person name="Junghare M."/>
            <person name="Carmona M."/>
            <person name="Faoro H."/>
            <person name="Cruz L.M."/>
            <person name="Battistoni F."/>
            <person name="De Souza E."/>
            <person name="Pedrosa F."/>
            <person name="Chen W.-M."/>
            <person name="Poole P.S."/>
            <person name="Dixon R.A."/>
            <person name="James E.K."/>
        </authorList>
    </citation>
    <scope>NUCLEOTIDE SEQUENCE</scope>
    <source>
        <strain evidence="4">NSC3</strain>
    </source>
</reference>
<comment type="similarity">
    <text evidence="1">Belongs to the histone deacetylase family.</text>
</comment>
<dbReference type="InterPro" id="IPR037138">
    <property type="entry name" value="His_deacetylse_dom_sf"/>
</dbReference>
<gene>
    <name evidence="4" type="ORF">GPA21_03655</name>
</gene>
<dbReference type="GO" id="GO:0004407">
    <property type="term" value="F:histone deacetylase activity"/>
    <property type="evidence" value="ECO:0007669"/>
    <property type="project" value="InterPro"/>
</dbReference>
<dbReference type="AlphaFoldDB" id="A0A972F5Z9"/>
<dbReference type="Pfam" id="PF00850">
    <property type="entry name" value="Hist_deacetyl"/>
    <property type="match status" value="1"/>
</dbReference>
<dbReference type="InterPro" id="IPR044150">
    <property type="entry name" value="HDAC_classIV"/>
</dbReference>
<dbReference type="GO" id="GO:0040029">
    <property type="term" value="P:epigenetic regulation of gene expression"/>
    <property type="evidence" value="ECO:0007669"/>
    <property type="project" value="TreeGrafter"/>
</dbReference>
<dbReference type="PANTHER" id="PTHR10625:SF19">
    <property type="entry name" value="HISTONE DEACETYLASE 12"/>
    <property type="match status" value="1"/>
</dbReference>
<dbReference type="CDD" id="cd09993">
    <property type="entry name" value="HDAC_classIV"/>
    <property type="match status" value="1"/>
</dbReference>
<keyword evidence="2" id="KW-0378">Hydrolase</keyword>
<evidence type="ECO:0000313" key="5">
    <source>
        <dbReference type="Proteomes" id="UP000599523"/>
    </source>
</evidence>
<dbReference type="InterPro" id="IPR023801">
    <property type="entry name" value="His_deacetylse_dom"/>
</dbReference>
<dbReference type="RefSeq" id="WP_168986857.1">
    <property type="nucleotide sequence ID" value="NZ_CAWPHM010000044.1"/>
</dbReference>
<dbReference type="EMBL" id="WTVM01000013">
    <property type="protein sequence ID" value="NMG02066.1"/>
    <property type="molecule type" value="Genomic_DNA"/>
</dbReference>
<feature type="domain" description="Histone deacetylase" evidence="3">
    <location>
        <begin position="17"/>
        <end position="283"/>
    </location>
</feature>
<organism evidence="4 5">
    <name type="scientific">Azoarcus taiwanensis</name>
    <dbReference type="NCBI Taxonomy" id="666964"/>
    <lineage>
        <taxon>Bacteria</taxon>
        <taxon>Pseudomonadati</taxon>
        <taxon>Pseudomonadota</taxon>
        <taxon>Betaproteobacteria</taxon>
        <taxon>Rhodocyclales</taxon>
        <taxon>Zoogloeaceae</taxon>
        <taxon>Azoarcus</taxon>
    </lineage>
</organism>
<evidence type="ECO:0000259" key="3">
    <source>
        <dbReference type="Pfam" id="PF00850"/>
    </source>
</evidence>
<dbReference type="GO" id="GO:0016787">
    <property type="term" value="F:hydrolase activity"/>
    <property type="evidence" value="ECO:0007669"/>
    <property type="project" value="UniProtKB-KW"/>
</dbReference>
<dbReference type="Proteomes" id="UP000599523">
    <property type="component" value="Unassembled WGS sequence"/>
</dbReference>
<dbReference type="Gene3D" id="3.40.800.20">
    <property type="entry name" value="Histone deacetylase domain"/>
    <property type="match status" value="1"/>
</dbReference>
<evidence type="ECO:0000313" key="4">
    <source>
        <dbReference type="EMBL" id="NMG02066.1"/>
    </source>
</evidence>
<protein>
    <submittedName>
        <fullName evidence="4">Histone deacetylase</fullName>
    </submittedName>
</protein>
<dbReference type="InterPro" id="IPR000286">
    <property type="entry name" value="HDACs"/>
</dbReference>